<dbReference type="AlphaFoldDB" id="A0A3B0TCU2"/>
<evidence type="ECO:0000313" key="1">
    <source>
        <dbReference type="EMBL" id="VAW14710.1"/>
    </source>
</evidence>
<reference evidence="1" key="1">
    <citation type="submission" date="2018-06" db="EMBL/GenBank/DDBJ databases">
        <authorList>
            <person name="Zhirakovskaya E."/>
        </authorList>
    </citation>
    <scope>NUCLEOTIDE SEQUENCE</scope>
</reference>
<name>A0A3B0TCU2_9ZZZZ</name>
<sequence>MLYLHPSQKDYADYGIKEVKVDGKCLDLPSTNSKEILIATEKLQNPIVNIEVLLDS</sequence>
<proteinExistence type="predicted"/>
<gene>
    <name evidence="1" type="ORF">MNBD_BACTEROID05-1238</name>
</gene>
<organism evidence="1">
    <name type="scientific">hydrothermal vent metagenome</name>
    <dbReference type="NCBI Taxonomy" id="652676"/>
    <lineage>
        <taxon>unclassified sequences</taxon>
        <taxon>metagenomes</taxon>
        <taxon>ecological metagenomes</taxon>
    </lineage>
</organism>
<protein>
    <submittedName>
        <fullName evidence="1">Uncharacterized protein</fullName>
    </submittedName>
</protein>
<dbReference type="EMBL" id="UOEN01000233">
    <property type="protein sequence ID" value="VAW14710.1"/>
    <property type="molecule type" value="Genomic_DNA"/>
</dbReference>
<accession>A0A3B0TCU2</accession>